<dbReference type="Pfam" id="PF00169">
    <property type="entry name" value="PH"/>
    <property type="match status" value="1"/>
</dbReference>
<dbReference type="InterPro" id="IPR001452">
    <property type="entry name" value="SH3_domain"/>
</dbReference>
<feature type="compositionally biased region" description="Acidic residues" evidence="4">
    <location>
        <begin position="155"/>
        <end position="165"/>
    </location>
</feature>
<dbReference type="CDD" id="cd09535">
    <property type="entry name" value="SAM_BOI-like_fungal"/>
    <property type="match status" value="1"/>
</dbReference>
<feature type="domain" description="Calponin-homology (CH)" evidence="7">
    <location>
        <begin position="1259"/>
        <end position="1367"/>
    </location>
</feature>
<protein>
    <submittedName>
        <fullName evidence="9">Uncharacterized protein</fullName>
    </submittedName>
</protein>
<dbReference type="PROSITE" id="PS50021">
    <property type="entry name" value="CH"/>
    <property type="match status" value="1"/>
</dbReference>
<feature type="compositionally biased region" description="Polar residues" evidence="4">
    <location>
        <begin position="437"/>
        <end position="447"/>
    </location>
</feature>
<dbReference type="Gene3D" id="2.30.29.30">
    <property type="entry name" value="Pleckstrin-homology domain (PH domain)/Phosphotyrosine-binding domain (PTB)"/>
    <property type="match status" value="1"/>
</dbReference>
<feature type="compositionally biased region" description="Low complexity" evidence="4">
    <location>
        <begin position="774"/>
        <end position="784"/>
    </location>
</feature>
<feature type="domain" description="PH" evidence="6">
    <location>
        <begin position="1026"/>
        <end position="1124"/>
    </location>
</feature>
<feature type="compositionally biased region" description="Polar residues" evidence="4">
    <location>
        <begin position="509"/>
        <end position="531"/>
    </location>
</feature>
<feature type="compositionally biased region" description="Polar residues" evidence="4">
    <location>
        <begin position="338"/>
        <end position="352"/>
    </location>
</feature>
<dbReference type="InterPro" id="IPR011993">
    <property type="entry name" value="PH-like_dom_sf"/>
</dbReference>
<evidence type="ECO:0000256" key="3">
    <source>
        <dbReference type="PROSITE-ProRule" id="PRU00192"/>
    </source>
</evidence>
<keyword evidence="1 3" id="KW-0728">SH3 domain</keyword>
<feature type="compositionally biased region" description="Polar residues" evidence="4">
    <location>
        <begin position="81"/>
        <end position="99"/>
    </location>
</feature>
<dbReference type="Pfam" id="PF14604">
    <property type="entry name" value="SH3_9"/>
    <property type="match status" value="1"/>
</dbReference>
<dbReference type="CDD" id="cd00174">
    <property type="entry name" value="SH3"/>
    <property type="match status" value="1"/>
</dbReference>
<feature type="compositionally biased region" description="Polar residues" evidence="4">
    <location>
        <begin position="717"/>
        <end position="728"/>
    </location>
</feature>
<dbReference type="EMBL" id="KN840455">
    <property type="protein sequence ID" value="KIP10364.1"/>
    <property type="molecule type" value="Genomic_DNA"/>
</dbReference>
<accession>A0A0C3NY78</accession>
<dbReference type="PROSITE" id="PS50105">
    <property type="entry name" value="SAM_DOMAIN"/>
    <property type="match status" value="1"/>
</dbReference>
<keyword evidence="2" id="KW-0344">Guanine-nucleotide releasing factor</keyword>
<dbReference type="InterPro" id="IPR036872">
    <property type="entry name" value="CH_dom_sf"/>
</dbReference>
<dbReference type="SUPFAM" id="SSF50044">
    <property type="entry name" value="SH3-domain"/>
    <property type="match status" value="1"/>
</dbReference>
<feature type="region of interest" description="Disordered" evidence="4">
    <location>
        <begin position="694"/>
        <end position="1014"/>
    </location>
</feature>
<dbReference type="InterPro" id="IPR001660">
    <property type="entry name" value="SAM"/>
</dbReference>
<dbReference type="SMART" id="SM00233">
    <property type="entry name" value="PH"/>
    <property type="match status" value="1"/>
</dbReference>
<reference evidence="9 10" key="1">
    <citation type="journal article" date="2014" name="PLoS Genet.">
        <title>Analysis of the Phlebiopsis gigantea genome, transcriptome and secretome provides insight into its pioneer colonization strategies of wood.</title>
        <authorList>
            <person name="Hori C."/>
            <person name="Ishida T."/>
            <person name="Igarashi K."/>
            <person name="Samejima M."/>
            <person name="Suzuki H."/>
            <person name="Master E."/>
            <person name="Ferreira P."/>
            <person name="Ruiz-Duenas F.J."/>
            <person name="Held B."/>
            <person name="Canessa P."/>
            <person name="Larrondo L.F."/>
            <person name="Schmoll M."/>
            <person name="Druzhinina I.S."/>
            <person name="Kubicek C.P."/>
            <person name="Gaskell J.A."/>
            <person name="Kersten P."/>
            <person name="St John F."/>
            <person name="Glasner J."/>
            <person name="Sabat G."/>
            <person name="Splinter BonDurant S."/>
            <person name="Syed K."/>
            <person name="Yadav J."/>
            <person name="Mgbeahuruike A.C."/>
            <person name="Kovalchuk A."/>
            <person name="Asiegbu F.O."/>
            <person name="Lackner G."/>
            <person name="Hoffmeister D."/>
            <person name="Rencoret J."/>
            <person name="Gutierrez A."/>
            <person name="Sun H."/>
            <person name="Lindquist E."/>
            <person name="Barry K."/>
            <person name="Riley R."/>
            <person name="Grigoriev I.V."/>
            <person name="Henrissat B."/>
            <person name="Kues U."/>
            <person name="Berka R.M."/>
            <person name="Martinez A.T."/>
            <person name="Covert S.F."/>
            <person name="Blanchette R.A."/>
            <person name="Cullen D."/>
        </authorList>
    </citation>
    <scope>NUCLEOTIDE SEQUENCE [LARGE SCALE GENOMIC DNA]</scope>
    <source>
        <strain evidence="9 10">11061_1 CR5-6</strain>
    </source>
</reference>
<dbReference type="HOGENOM" id="CLU_007858_0_0_1"/>
<dbReference type="InterPro" id="IPR036028">
    <property type="entry name" value="SH3-like_dom_sf"/>
</dbReference>
<dbReference type="GO" id="GO:0005085">
    <property type="term" value="F:guanyl-nucleotide exchange factor activity"/>
    <property type="evidence" value="ECO:0007669"/>
    <property type="project" value="UniProtKB-KW"/>
</dbReference>
<dbReference type="Gene3D" id="1.10.418.10">
    <property type="entry name" value="Calponin-like domain"/>
    <property type="match status" value="1"/>
</dbReference>
<feature type="region of interest" description="Disordered" evidence="4">
    <location>
        <begin position="40"/>
        <end position="352"/>
    </location>
</feature>
<feature type="region of interest" description="Disordered" evidence="4">
    <location>
        <begin position="607"/>
        <end position="637"/>
    </location>
</feature>
<dbReference type="STRING" id="745531.A0A0C3NY78"/>
<feature type="compositionally biased region" description="Basic and acidic residues" evidence="4">
    <location>
        <begin position="907"/>
        <end position="923"/>
    </location>
</feature>
<dbReference type="PANTHER" id="PTHR24216:SF8">
    <property type="entry name" value="PAXILLIN, ISOFORM F"/>
    <property type="match status" value="1"/>
</dbReference>
<dbReference type="InterPro" id="IPR001849">
    <property type="entry name" value="PH_domain"/>
</dbReference>
<feature type="compositionally biased region" description="Low complexity" evidence="4">
    <location>
        <begin position="883"/>
        <end position="894"/>
    </location>
</feature>
<evidence type="ECO:0000259" key="6">
    <source>
        <dbReference type="PROSITE" id="PS50003"/>
    </source>
</evidence>
<dbReference type="SUPFAM" id="SSF47576">
    <property type="entry name" value="Calponin-homology domain, CH-domain"/>
    <property type="match status" value="1"/>
</dbReference>
<feature type="compositionally biased region" description="Polar residues" evidence="4">
    <location>
        <begin position="1249"/>
        <end position="1261"/>
    </location>
</feature>
<evidence type="ECO:0000259" key="5">
    <source>
        <dbReference type="PROSITE" id="PS50002"/>
    </source>
</evidence>
<dbReference type="SMART" id="SM00326">
    <property type="entry name" value="SH3"/>
    <property type="match status" value="1"/>
</dbReference>
<dbReference type="InterPro" id="IPR001715">
    <property type="entry name" value="CH_dom"/>
</dbReference>
<dbReference type="Pfam" id="PF07647">
    <property type="entry name" value="SAM_2"/>
    <property type="match status" value="1"/>
</dbReference>
<feature type="compositionally biased region" description="Polar residues" evidence="4">
    <location>
        <begin position="698"/>
        <end position="708"/>
    </location>
</feature>
<feature type="compositionally biased region" description="Low complexity" evidence="4">
    <location>
        <begin position="254"/>
        <end position="269"/>
    </location>
</feature>
<evidence type="ECO:0000259" key="8">
    <source>
        <dbReference type="PROSITE" id="PS50105"/>
    </source>
</evidence>
<dbReference type="SMART" id="SM00454">
    <property type="entry name" value="SAM"/>
    <property type="match status" value="1"/>
</dbReference>
<evidence type="ECO:0000256" key="1">
    <source>
        <dbReference type="ARBA" id="ARBA00022443"/>
    </source>
</evidence>
<feature type="compositionally biased region" description="Basic and acidic residues" evidence="4">
    <location>
        <begin position="166"/>
        <end position="177"/>
    </location>
</feature>
<dbReference type="PROSITE" id="PS50002">
    <property type="entry name" value="SH3"/>
    <property type="match status" value="1"/>
</dbReference>
<feature type="region of interest" description="Disordered" evidence="4">
    <location>
        <begin position="436"/>
        <end position="497"/>
    </location>
</feature>
<evidence type="ECO:0000256" key="4">
    <source>
        <dbReference type="SAM" id="MobiDB-lite"/>
    </source>
</evidence>
<organism evidence="9 10">
    <name type="scientific">Phlebiopsis gigantea (strain 11061_1 CR5-6)</name>
    <name type="common">White-rot fungus</name>
    <name type="synonym">Peniophora gigantea</name>
    <dbReference type="NCBI Taxonomy" id="745531"/>
    <lineage>
        <taxon>Eukaryota</taxon>
        <taxon>Fungi</taxon>
        <taxon>Dikarya</taxon>
        <taxon>Basidiomycota</taxon>
        <taxon>Agaricomycotina</taxon>
        <taxon>Agaricomycetes</taxon>
        <taxon>Polyporales</taxon>
        <taxon>Phanerochaetaceae</taxon>
        <taxon>Phlebiopsis</taxon>
    </lineage>
</organism>
<feature type="region of interest" description="Disordered" evidence="4">
    <location>
        <begin position="1146"/>
        <end position="1261"/>
    </location>
</feature>
<dbReference type="SUPFAM" id="SSF50729">
    <property type="entry name" value="PH domain-like"/>
    <property type="match status" value="1"/>
</dbReference>
<dbReference type="OrthoDB" id="73680at2759"/>
<dbReference type="PANTHER" id="PTHR24216">
    <property type="entry name" value="PAXILLIN-RELATED"/>
    <property type="match status" value="1"/>
</dbReference>
<feature type="compositionally biased region" description="Low complexity" evidence="4">
    <location>
        <begin position="462"/>
        <end position="473"/>
    </location>
</feature>
<evidence type="ECO:0000313" key="10">
    <source>
        <dbReference type="Proteomes" id="UP000053257"/>
    </source>
</evidence>
<proteinExistence type="predicted"/>
<feature type="compositionally biased region" description="Polar residues" evidence="4">
    <location>
        <begin position="1207"/>
        <end position="1221"/>
    </location>
</feature>
<sequence length="1397" mass="150309">MPEYVYASHDFIPENPDEVPFKAGEKIEVIEKDDLYQDGWWQGRNSEGRVGLFPQTYTSPEPPAPSSAYTEPAQLPPVTFPGSSSSPTNDDPSASSPSGSHDDRERTLSQGERTLQATLTDVQTTIEQLGRTGGDTASFTYASSHGDYTDRDTETEGGESEDEAGTDWHRSARERLAVRAQQENQERQARESTSSLPTTPLRVTQPPIDVEVSDESEDEEPRTTPNRRSGGASPEKRFSSQYPHIPEEDEAAAEAESIAAETSSATETAAEPDRDTTLIPSLPSAALTPPSLVVPHVESESGHIEPSEDFIVPSPSAEPEDEPSTVTADRLTFPDMPLTNSPDPSSYPNSALSTAPNTHAMPTPIPPVATPAILFPAVLPESPETAPAVVAEVQEPRMPGQLNPFSPVSPENIITLPAPAAVPAMTVVAAPAVRAATSPSGRPTPSSIKVHEPTLFLSRSTMPSSPGRSSLPSPGMPLPSPSASSATGSVGFGSQSGIQQTLTPATTLSFKTAGGSTPQHDLSSSGSQGSQVYRRPASHPSEWTLEEVIEWLKGKGFDQAVCDKFIEQEITGDVLLELDANVLKTEFGIAAFGKRVRIVNAIAELRRPPSFNDDPHPMPALSDSRSQSLNYGHSHSSSMASSAHQSFANSPLGYAFGSGFSPAPSSRAIASSATLESPGYVSVPEVSGGAGSFVRNGWRTSDPPSSAGQLPAVPSEVNLSTPRMSDNQPLVPSEPVPQPPAPVGLGLGLTSSTSHPGSRPASPEKAASQKSRPSNLLLSSSDANLKVRAVGGDIEDRTALSDSETAHLDQKAKRRRLFGRSTESASIKEKASSLKDNSSRHSKESTPVLSADPTKPEATEEAPAPRRRPSKKKGSDDRKPADRLSLFGGTLSGTLGKGRKPVPKLSVSEKNEKPEKEKGDHESLMASTFQRMRHPSGRKHSSRPSTSDGVAIREKERVLLEPEPERDFKPRPSPSLRERSPKDSAVLRKRTSSTSDAAVRSPSMVPPAAGAPLMRPGRSVLEQIGTSDHNGWMRKKNDQFNSWRMRYFVLKGPHLYILKSNDRAETKIKGYINIVGYRVVADENIDPGRYGFRLIHDSDKTHFFSHDEQLVIREWMKALMKATISRDFSNPVVSSSNIPTIPLTVAQAMNPSPRPPSPTARAATQRAHRRDNPNQLSSRDAQILMGMGGKDTPATNGERERARLDSFFTNDAASTTAPSQLRTTKATSSSPKPPAAPPRPTREIRRKFSTGSQSTLDNTSVDPGLIEWANTHLPDNLKITDPTGSLCSGLALLRLAEDIKGRPASPPVPDSAFPTGPNDDRLDGLFRLFDFLLDNDVKMGTVSINDIRQGRREKVAQLLNALKNWEEKRKAIAVSISQTSSIAGNPFMGGPIPYFIE</sequence>
<feature type="compositionally biased region" description="Basic and acidic residues" evidence="4">
    <location>
        <begin position="297"/>
        <end position="306"/>
    </location>
</feature>
<feature type="compositionally biased region" description="Basic and acidic residues" evidence="4">
    <location>
        <begin position="826"/>
        <end position="844"/>
    </location>
</feature>
<dbReference type="Proteomes" id="UP000053257">
    <property type="component" value="Unassembled WGS sequence"/>
</dbReference>
<feature type="compositionally biased region" description="Basic and acidic residues" evidence="4">
    <location>
        <begin position="951"/>
        <end position="986"/>
    </location>
</feature>
<feature type="compositionally biased region" description="Basic residues" evidence="4">
    <location>
        <begin position="931"/>
        <end position="942"/>
    </location>
</feature>
<feature type="domain" description="SH3" evidence="5">
    <location>
        <begin position="1"/>
        <end position="63"/>
    </location>
</feature>
<keyword evidence="10" id="KW-1185">Reference proteome</keyword>
<feature type="compositionally biased region" description="Polar residues" evidence="4">
    <location>
        <begin position="192"/>
        <end position="202"/>
    </location>
</feature>
<evidence type="ECO:0000313" key="9">
    <source>
        <dbReference type="EMBL" id="KIP10364.1"/>
    </source>
</evidence>
<dbReference type="CDD" id="cd13316">
    <property type="entry name" value="PH_Boi"/>
    <property type="match status" value="1"/>
</dbReference>
<dbReference type="Gene3D" id="2.30.30.40">
    <property type="entry name" value="SH3 Domains"/>
    <property type="match status" value="1"/>
</dbReference>
<name>A0A0C3NY78_PHLG1</name>
<feature type="compositionally biased region" description="Low complexity" evidence="4">
    <location>
        <begin position="278"/>
        <end position="291"/>
    </location>
</feature>
<dbReference type="PROSITE" id="PS50003">
    <property type="entry name" value="PH_DOMAIN"/>
    <property type="match status" value="1"/>
</dbReference>
<feature type="compositionally biased region" description="Acidic residues" evidence="4">
    <location>
        <begin position="211"/>
        <end position="220"/>
    </location>
</feature>
<feature type="compositionally biased region" description="Basic and acidic residues" evidence="4">
    <location>
        <begin position="794"/>
        <end position="811"/>
    </location>
</feature>
<dbReference type="InterPro" id="IPR013761">
    <property type="entry name" value="SAM/pointed_sf"/>
</dbReference>
<dbReference type="Gene3D" id="1.10.150.50">
    <property type="entry name" value="Transcription Factor, Ets-1"/>
    <property type="match status" value="1"/>
</dbReference>
<feature type="domain" description="SAM" evidence="8">
    <location>
        <begin position="543"/>
        <end position="608"/>
    </location>
</feature>
<evidence type="ECO:0000259" key="7">
    <source>
        <dbReference type="PROSITE" id="PS50021"/>
    </source>
</evidence>
<feature type="compositionally biased region" description="Pro residues" evidence="4">
    <location>
        <begin position="732"/>
        <end position="742"/>
    </location>
</feature>
<feature type="compositionally biased region" description="Polar residues" evidence="4">
    <location>
        <begin position="108"/>
        <end position="127"/>
    </location>
</feature>
<dbReference type="SUPFAM" id="SSF47769">
    <property type="entry name" value="SAM/Pointed domain"/>
    <property type="match status" value="1"/>
</dbReference>
<gene>
    <name evidence="9" type="ORF">PHLGIDRAFT_125572</name>
</gene>
<feature type="compositionally biased region" description="Basic and acidic residues" evidence="4">
    <location>
        <begin position="873"/>
        <end position="882"/>
    </location>
</feature>
<evidence type="ECO:0000256" key="2">
    <source>
        <dbReference type="ARBA" id="ARBA00022658"/>
    </source>
</evidence>
<feature type="region of interest" description="Disordered" evidence="4">
    <location>
        <begin position="509"/>
        <end position="539"/>
    </location>
</feature>